<dbReference type="Proteomes" id="UP001060170">
    <property type="component" value="Chromosome 18"/>
</dbReference>
<reference evidence="2" key="1">
    <citation type="journal article" date="2018" name="BMC Genomics">
        <title>Genomic insights into host adaptation between the wheat stripe rust pathogen (Puccinia striiformis f. sp. tritici) and the barley stripe rust pathogen (Puccinia striiformis f. sp. hordei).</title>
        <authorList>
            <person name="Xia C."/>
            <person name="Wang M."/>
            <person name="Yin C."/>
            <person name="Cornejo O.E."/>
            <person name="Hulbert S.H."/>
            <person name="Chen X."/>
        </authorList>
    </citation>
    <scope>NUCLEOTIDE SEQUENCE [LARGE SCALE GENOMIC DNA]</scope>
    <source>
        <strain evidence="2">93-210</strain>
    </source>
</reference>
<evidence type="ECO:0000313" key="1">
    <source>
        <dbReference type="EMBL" id="KAI7935351.1"/>
    </source>
</evidence>
<accession>A0ACC0DNI6</accession>
<dbReference type="EMBL" id="CM045882">
    <property type="protein sequence ID" value="KAI7935351.1"/>
    <property type="molecule type" value="Genomic_DNA"/>
</dbReference>
<protein>
    <submittedName>
        <fullName evidence="1">Uncharacterized protein</fullName>
    </submittedName>
</protein>
<reference evidence="2" key="2">
    <citation type="journal article" date="2018" name="Mol. Plant Microbe Interact.">
        <title>Genome sequence resources for the wheat stripe rust pathogen (Puccinia striiformis f. sp. tritici) and the barley stripe rust pathogen (Puccinia striiformis f. sp. hordei).</title>
        <authorList>
            <person name="Xia C."/>
            <person name="Wang M."/>
            <person name="Yin C."/>
            <person name="Cornejo O.E."/>
            <person name="Hulbert S.H."/>
            <person name="Chen X."/>
        </authorList>
    </citation>
    <scope>NUCLEOTIDE SEQUENCE [LARGE SCALE GENOMIC DNA]</scope>
    <source>
        <strain evidence="2">93-210</strain>
    </source>
</reference>
<sequence>MKKIDKQLHNTPTKGPSHLVDIIEPMQAKYNKYWLKMKDFAAINKVFEPRRKLERLEFTLQGQTADPNDPAATSLIDIESNLAAWFKEVVSSKNRSTSTPSTGKSPDPKKSQTPLKDNKDMCYKKYLESKKATHMVSTTAELDLYLQEPPVISDSQTFSVLSWWSANKG</sequence>
<organism evidence="1 2">
    <name type="scientific">Puccinia striiformis f. sp. tritici</name>
    <dbReference type="NCBI Taxonomy" id="168172"/>
    <lineage>
        <taxon>Eukaryota</taxon>
        <taxon>Fungi</taxon>
        <taxon>Dikarya</taxon>
        <taxon>Basidiomycota</taxon>
        <taxon>Pucciniomycotina</taxon>
        <taxon>Pucciniomycetes</taxon>
        <taxon>Pucciniales</taxon>
        <taxon>Pucciniaceae</taxon>
        <taxon>Puccinia</taxon>
    </lineage>
</organism>
<gene>
    <name evidence="1" type="ORF">MJO28_016222</name>
</gene>
<proteinExistence type="predicted"/>
<name>A0ACC0DNI6_9BASI</name>
<evidence type="ECO:0000313" key="2">
    <source>
        <dbReference type="Proteomes" id="UP001060170"/>
    </source>
</evidence>
<reference evidence="1 2" key="3">
    <citation type="journal article" date="2022" name="Microbiol. Spectr.">
        <title>Folding features and dynamics of 3D genome architecture in plant fungal pathogens.</title>
        <authorList>
            <person name="Xia C."/>
        </authorList>
    </citation>
    <scope>NUCLEOTIDE SEQUENCE [LARGE SCALE GENOMIC DNA]</scope>
    <source>
        <strain evidence="1 2">93-210</strain>
    </source>
</reference>
<comment type="caution">
    <text evidence="1">The sequence shown here is derived from an EMBL/GenBank/DDBJ whole genome shotgun (WGS) entry which is preliminary data.</text>
</comment>
<keyword evidence="2" id="KW-1185">Reference proteome</keyword>